<name>A0A3E2TEQ3_9FIRM</name>
<evidence type="ECO:0000313" key="2">
    <source>
        <dbReference type="Proteomes" id="UP000261140"/>
    </source>
</evidence>
<gene>
    <name evidence="1" type="ORF">DWZ89_02485</name>
</gene>
<evidence type="ECO:0000313" key="1">
    <source>
        <dbReference type="EMBL" id="RGB73673.1"/>
    </source>
</evidence>
<comment type="caution">
    <text evidence="1">The sequence shown here is derived from an EMBL/GenBank/DDBJ whole genome shotgun (WGS) entry which is preliminary data.</text>
</comment>
<protein>
    <submittedName>
        <fullName evidence="1">Uncharacterized protein</fullName>
    </submittedName>
</protein>
<dbReference type="RefSeq" id="WP_117504360.1">
    <property type="nucleotide sequence ID" value="NZ_QVEQ01000001.1"/>
</dbReference>
<reference evidence="1 2" key="1">
    <citation type="submission" date="2018-08" db="EMBL/GenBank/DDBJ databases">
        <title>A genome reference for cultivated species of the human gut microbiota.</title>
        <authorList>
            <person name="Zou Y."/>
            <person name="Xue W."/>
            <person name="Luo G."/>
        </authorList>
    </citation>
    <scope>NUCLEOTIDE SEQUENCE [LARGE SCALE GENOMIC DNA]</scope>
    <source>
        <strain evidence="1 2">AF36-11AT</strain>
    </source>
</reference>
<dbReference type="Proteomes" id="UP000261140">
    <property type="component" value="Unassembled WGS sequence"/>
</dbReference>
<accession>A0A3E2TEQ3</accession>
<dbReference type="EMBL" id="QVEQ01000001">
    <property type="protein sequence ID" value="RGB73673.1"/>
    <property type="molecule type" value="Genomic_DNA"/>
</dbReference>
<organism evidence="1 2">
    <name type="scientific">Faecalibacterium prausnitzii</name>
    <dbReference type="NCBI Taxonomy" id="853"/>
    <lineage>
        <taxon>Bacteria</taxon>
        <taxon>Bacillati</taxon>
        <taxon>Bacillota</taxon>
        <taxon>Clostridia</taxon>
        <taxon>Eubacteriales</taxon>
        <taxon>Oscillospiraceae</taxon>
        <taxon>Faecalibacterium</taxon>
    </lineage>
</organism>
<proteinExistence type="predicted"/>
<sequence length="71" mass="8343">MRQNGAMFICNRCRKQVFAERFDDGRFDQKALDGWALETRDFFGVGDLCPECFKVYRETMERFYTGGKRGA</sequence>
<dbReference type="AlphaFoldDB" id="A0A3E2TEQ3"/>